<feature type="domain" description="FMN hydroxy acid dehydrogenase" evidence="11">
    <location>
        <begin position="2"/>
        <end position="367"/>
    </location>
</feature>
<comment type="cofactor">
    <cofactor evidence="1">
        <name>FMN</name>
        <dbReference type="ChEBI" id="CHEBI:58210"/>
    </cofactor>
</comment>
<keyword evidence="5" id="KW-0560">Oxidoreductase</keyword>
<dbReference type="InterPro" id="IPR012133">
    <property type="entry name" value="Alpha-hydoxy_acid_DH_FMN"/>
</dbReference>
<dbReference type="EC" id="1.1.3.15" evidence="2"/>
<protein>
    <recommendedName>
        <fullName evidence="2">(S)-2-hydroxy-acid oxidase</fullName>
        <ecNumber evidence="2">1.1.3.15</ecNumber>
    </recommendedName>
</protein>
<dbReference type="InterPro" id="IPR013785">
    <property type="entry name" value="Aldolase_TIM"/>
</dbReference>
<dbReference type="GO" id="GO:0005777">
    <property type="term" value="C:peroxisome"/>
    <property type="evidence" value="ECO:0007669"/>
    <property type="project" value="UniProtKB-ARBA"/>
</dbReference>
<dbReference type="CDD" id="cd02809">
    <property type="entry name" value="alpha_hydroxyacid_oxid_FMN"/>
    <property type="match status" value="1"/>
</dbReference>
<accession>A0AAD9KZ62</accession>
<evidence type="ECO:0000256" key="4">
    <source>
        <dbReference type="ARBA" id="ARBA00022643"/>
    </source>
</evidence>
<proteinExistence type="inferred from homology"/>
<dbReference type="SUPFAM" id="SSF51395">
    <property type="entry name" value="FMN-linked oxidoreductases"/>
    <property type="match status" value="1"/>
</dbReference>
<dbReference type="FunFam" id="3.20.20.70:FF:000056">
    <property type="entry name" value="hydroxyacid oxidase 2"/>
    <property type="match status" value="1"/>
</dbReference>
<dbReference type="Proteomes" id="UP001209878">
    <property type="component" value="Unassembled WGS sequence"/>
</dbReference>
<comment type="caution">
    <text evidence="12">The sequence shown here is derived from an EMBL/GenBank/DDBJ whole genome shotgun (WGS) entry which is preliminary data.</text>
</comment>
<dbReference type="PROSITE" id="PS51349">
    <property type="entry name" value="FMN_HYDROXY_ACID_DH_2"/>
    <property type="match status" value="1"/>
</dbReference>
<comment type="similarity">
    <text evidence="6">Belongs to the FMN-dependent alpha-hydroxy acid dehydrogenase family.</text>
</comment>
<dbReference type="InterPro" id="IPR000262">
    <property type="entry name" value="FMN-dep_DH"/>
</dbReference>
<feature type="binding site" evidence="10">
    <location>
        <begin position="293"/>
        <end position="297"/>
    </location>
    <ligand>
        <name>FMN</name>
        <dbReference type="ChEBI" id="CHEBI:58210"/>
    </ligand>
</feature>
<evidence type="ECO:0000256" key="3">
    <source>
        <dbReference type="ARBA" id="ARBA00022630"/>
    </source>
</evidence>
<dbReference type="Gene3D" id="3.20.20.70">
    <property type="entry name" value="Aldolase class I"/>
    <property type="match status" value="1"/>
</dbReference>
<feature type="binding site" evidence="10">
    <location>
        <position position="28"/>
    </location>
    <ligand>
        <name>glyoxylate</name>
        <dbReference type="ChEBI" id="CHEBI:36655"/>
    </ligand>
</feature>
<feature type="binding site" evidence="10">
    <location>
        <position position="262"/>
    </location>
    <ligand>
        <name>glyoxylate</name>
        <dbReference type="ChEBI" id="CHEBI:36655"/>
    </ligand>
</feature>
<dbReference type="GO" id="GO:0010181">
    <property type="term" value="F:FMN binding"/>
    <property type="evidence" value="ECO:0007669"/>
    <property type="project" value="InterPro"/>
</dbReference>
<feature type="binding site" evidence="10">
    <location>
        <position position="160"/>
    </location>
    <ligand>
        <name>FMN</name>
        <dbReference type="ChEBI" id="CHEBI:58210"/>
    </ligand>
</feature>
<gene>
    <name evidence="12" type="ORF">NP493_488g00030</name>
</gene>
<evidence type="ECO:0000256" key="2">
    <source>
        <dbReference type="ARBA" id="ARBA00013087"/>
    </source>
</evidence>
<feature type="binding site" evidence="10">
    <location>
        <begin position="316"/>
        <end position="317"/>
    </location>
    <ligand>
        <name>FMN</name>
        <dbReference type="ChEBI" id="CHEBI:58210"/>
    </ligand>
</feature>
<feature type="binding site" evidence="10">
    <location>
        <position position="110"/>
    </location>
    <ligand>
        <name>FMN</name>
        <dbReference type="ChEBI" id="CHEBI:58210"/>
    </ligand>
</feature>
<evidence type="ECO:0000259" key="11">
    <source>
        <dbReference type="PROSITE" id="PS51349"/>
    </source>
</evidence>
<evidence type="ECO:0000313" key="12">
    <source>
        <dbReference type="EMBL" id="KAK2179473.1"/>
    </source>
</evidence>
<evidence type="ECO:0000256" key="10">
    <source>
        <dbReference type="PIRSR" id="PIRSR000138-2"/>
    </source>
</evidence>
<sequence length="372" mass="40616">MAASKRMVCLDDFEKYAFENIQRNALDYYRSGANNETTLRDNVDAFRRYQLRPRCLRDVSRRDLSTTVLGHKIAFPVCIASTAMHRMAHPDGEVATAQGAKAMGVAFTLSTIATSSIEEIAEGAAGGLHFFQMYIYRERAVTMSLLRRAEKSGYKALILTVDTPLAGKRLADDRNQFSLPPQYSMANFSKKSNSGTRMNKSEKRSGLNEYVNSFFDQSLTWADVRWLKTVTDLPVVVKGILTAEDAREAVNSGVDGIVVSNHGGRQLDGVPATLDALGEVVAAVAGRCEVYLDGGIRLGTDVLKALALGARAVFIGRPAIYGVAYNGAEGVQEVLQILKSEFDTAMALCGCKAVTDIKPSLVARRQSHMSRL</sequence>
<evidence type="ECO:0000256" key="9">
    <source>
        <dbReference type="PIRSR" id="PIRSR000138-1"/>
    </source>
</evidence>
<feature type="binding site" evidence="10">
    <location>
        <position position="134"/>
    </location>
    <ligand>
        <name>glyoxylate</name>
        <dbReference type="ChEBI" id="CHEBI:36655"/>
    </ligand>
</feature>
<feature type="binding site" evidence="10">
    <location>
        <position position="260"/>
    </location>
    <ligand>
        <name>glyoxylate</name>
        <dbReference type="ChEBI" id="CHEBI:36655"/>
    </ligand>
</feature>
<dbReference type="InterPro" id="IPR037396">
    <property type="entry name" value="FMN_HAD"/>
</dbReference>
<dbReference type="PROSITE" id="PS00557">
    <property type="entry name" value="FMN_HYDROXY_ACID_DH_1"/>
    <property type="match status" value="1"/>
</dbReference>
<dbReference type="GO" id="GO:0003973">
    <property type="term" value="F:(S)-2-hydroxy-acid oxidase activity"/>
    <property type="evidence" value="ECO:0007669"/>
    <property type="project" value="UniProtKB-EC"/>
</dbReference>
<dbReference type="PANTHER" id="PTHR10578:SF107">
    <property type="entry name" value="2-HYDROXYACID OXIDASE 1"/>
    <property type="match status" value="1"/>
</dbReference>
<reference evidence="12" key="1">
    <citation type="journal article" date="2023" name="Mol. Biol. Evol.">
        <title>Third-Generation Sequencing Reveals the Adaptive Role of the Epigenome in Three Deep-Sea Polychaetes.</title>
        <authorList>
            <person name="Perez M."/>
            <person name="Aroh O."/>
            <person name="Sun Y."/>
            <person name="Lan Y."/>
            <person name="Juniper S.K."/>
            <person name="Young C.R."/>
            <person name="Angers B."/>
            <person name="Qian P.Y."/>
        </authorList>
    </citation>
    <scope>NUCLEOTIDE SEQUENCE</scope>
    <source>
        <strain evidence="12">R07B-5</strain>
    </source>
</reference>
<dbReference type="Pfam" id="PF01070">
    <property type="entry name" value="FMN_dh"/>
    <property type="match status" value="1"/>
</dbReference>
<comment type="catalytic activity">
    <reaction evidence="7">
        <text>a (2S)-2-hydroxycarboxylate + O2 = a 2-oxocarboxylate + H2O2</text>
        <dbReference type="Rhea" id="RHEA:16789"/>
        <dbReference type="ChEBI" id="CHEBI:15379"/>
        <dbReference type="ChEBI" id="CHEBI:16240"/>
        <dbReference type="ChEBI" id="CHEBI:35179"/>
        <dbReference type="ChEBI" id="CHEBI:58123"/>
        <dbReference type="EC" id="1.1.3.15"/>
    </reaction>
    <physiologicalReaction direction="left-to-right" evidence="7">
        <dbReference type="Rhea" id="RHEA:16790"/>
    </physiologicalReaction>
</comment>
<dbReference type="EMBL" id="JAODUO010000488">
    <property type="protein sequence ID" value="KAK2179473.1"/>
    <property type="molecule type" value="Genomic_DNA"/>
</dbReference>
<organism evidence="12 13">
    <name type="scientific">Ridgeia piscesae</name>
    <name type="common">Tubeworm</name>
    <dbReference type="NCBI Taxonomy" id="27915"/>
    <lineage>
        <taxon>Eukaryota</taxon>
        <taxon>Metazoa</taxon>
        <taxon>Spiralia</taxon>
        <taxon>Lophotrochozoa</taxon>
        <taxon>Annelida</taxon>
        <taxon>Polychaeta</taxon>
        <taxon>Sedentaria</taxon>
        <taxon>Canalipalpata</taxon>
        <taxon>Sabellida</taxon>
        <taxon>Siboglinidae</taxon>
        <taxon>Ridgeia</taxon>
    </lineage>
</organism>
<keyword evidence="4 10" id="KW-0288">FMN</keyword>
<evidence type="ECO:0000256" key="1">
    <source>
        <dbReference type="ARBA" id="ARBA00001917"/>
    </source>
</evidence>
<evidence type="ECO:0000256" key="7">
    <source>
        <dbReference type="ARBA" id="ARBA00029325"/>
    </source>
</evidence>
<feature type="binding site" evidence="10">
    <location>
        <position position="169"/>
    </location>
    <ligand>
        <name>glyoxylate</name>
        <dbReference type="ChEBI" id="CHEBI:36655"/>
    </ligand>
</feature>
<evidence type="ECO:0000313" key="13">
    <source>
        <dbReference type="Proteomes" id="UP001209878"/>
    </source>
</evidence>
<dbReference type="AlphaFoldDB" id="A0AAD9KZ62"/>
<keyword evidence="3 10" id="KW-0285">Flavoprotein</keyword>
<dbReference type="PIRSF" id="PIRSF000138">
    <property type="entry name" value="Al-hdrx_acd_dh"/>
    <property type="match status" value="1"/>
</dbReference>
<dbReference type="InterPro" id="IPR008259">
    <property type="entry name" value="FMN_hydac_DH_AS"/>
</dbReference>
<name>A0AAD9KZ62_RIDPI</name>
<evidence type="ECO:0000256" key="5">
    <source>
        <dbReference type="ARBA" id="ARBA00023002"/>
    </source>
</evidence>
<feature type="binding site" evidence="10">
    <location>
        <position position="132"/>
    </location>
    <ligand>
        <name>glyoxylate</name>
        <dbReference type="ChEBI" id="CHEBI:36655"/>
    </ligand>
</feature>
<comment type="catalytic activity">
    <reaction evidence="8">
        <text>2-hydroxyoctanoate + O2 = 2-oxooctanoate + H2O2</text>
        <dbReference type="Rhea" id="RHEA:67940"/>
        <dbReference type="ChEBI" id="CHEBI:15379"/>
        <dbReference type="ChEBI" id="CHEBI:16240"/>
        <dbReference type="ChEBI" id="CHEBI:133514"/>
        <dbReference type="ChEBI" id="CHEBI:176689"/>
    </reaction>
    <physiologicalReaction direction="left-to-right" evidence="8">
        <dbReference type="Rhea" id="RHEA:67941"/>
    </physiologicalReaction>
</comment>
<feature type="binding site" evidence="10">
    <location>
        <position position="238"/>
    </location>
    <ligand>
        <name>FMN</name>
        <dbReference type="ChEBI" id="CHEBI:58210"/>
    </ligand>
</feature>
<feature type="binding site" evidence="10">
    <location>
        <position position="265"/>
    </location>
    <ligand>
        <name>glyoxylate</name>
        <dbReference type="ChEBI" id="CHEBI:36655"/>
    </ligand>
</feature>
<dbReference type="PANTHER" id="PTHR10578">
    <property type="entry name" value="S -2-HYDROXY-ACID OXIDASE-RELATED"/>
    <property type="match status" value="1"/>
</dbReference>
<evidence type="ECO:0000256" key="8">
    <source>
        <dbReference type="ARBA" id="ARBA00029327"/>
    </source>
</evidence>
<feature type="active site" description="Proton acceptor" evidence="9">
    <location>
        <position position="262"/>
    </location>
</feature>
<keyword evidence="13" id="KW-1185">Reference proteome</keyword>
<evidence type="ECO:0000256" key="6">
    <source>
        <dbReference type="ARBA" id="ARBA00024042"/>
    </source>
</evidence>